<reference evidence="1" key="1">
    <citation type="submission" date="2020-04" db="EMBL/GenBank/DDBJ databases">
        <authorList>
            <person name="Chiriac C."/>
            <person name="Salcher M."/>
            <person name="Ghai R."/>
            <person name="Kavagutti S V."/>
        </authorList>
    </citation>
    <scope>NUCLEOTIDE SEQUENCE</scope>
</reference>
<gene>
    <name evidence="1" type="ORF">UFOVP699_86</name>
</gene>
<evidence type="ECO:0000313" key="1">
    <source>
        <dbReference type="EMBL" id="CAB4159312.1"/>
    </source>
</evidence>
<protein>
    <submittedName>
        <fullName evidence="1">Uncharacterized protein</fullName>
    </submittedName>
</protein>
<sequence length="530" mass="60201">MNSFVDKIMTELKSNSALSSEPLVQMLTESIDKSISLGENENSIYISLKNGISSINQKVKNANLQAILEQFSKHEVTPESKVRDIAKSVNLVKKLEAIRESQSISNPVVKSQVDLFESYLNQGTPDFALCESFIGSFSKYNYDKKIKAQVDRVSNYLNENKQTILFLNTIYTMDSMPNQTYANVSSDLKNLLINESYTSDILKLKYGTTVPLVNQLVSDLRLLESETLGYFTLGEGDSFTKVTSLITPAAKAKDGMIVYMDNKFISIRESQSLTGKEVNLYIDDTFKIAEIDPNYVKEKFPKFYKVAESFATLGFTNNLDGTGVDSKSIRNFNISFKTNDQKAVDLYLNEAKVSDLEEINLMEALALESDSIKERVLTLFENSDKLFNLDFIKDLSNDRTLSEATVIKLNEEYYLCEKPNSAERNWRKVDEYSLYEFCAKNFQYDISPIFKKQIDKKIESYKAIEEKKKEINLDITKLGTVLEKLQAAISSPDLDSDAIKKLEGLREAVESQIFSLKQDYVGLDLFKKDM</sequence>
<proteinExistence type="predicted"/>
<accession>A0A6J5NKR3</accession>
<organism evidence="1">
    <name type="scientific">uncultured Caudovirales phage</name>
    <dbReference type="NCBI Taxonomy" id="2100421"/>
    <lineage>
        <taxon>Viruses</taxon>
        <taxon>Duplodnaviria</taxon>
        <taxon>Heunggongvirae</taxon>
        <taxon>Uroviricota</taxon>
        <taxon>Caudoviricetes</taxon>
        <taxon>Peduoviridae</taxon>
        <taxon>Maltschvirus</taxon>
        <taxon>Maltschvirus maltsch</taxon>
    </lineage>
</organism>
<dbReference type="EMBL" id="LR796670">
    <property type="protein sequence ID" value="CAB4159312.1"/>
    <property type="molecule type" value="Genomic_DNA"/>
</dbReference>
<name>A0A6J5NKR3_9CAUD</name>